<evidence type="ECO:0000259" key="3">
    <source>
        <dbReference type="PROSITE" id="PS50894"/>
    </source>
</evidence>
<feature type="domain" description="HPt" evidence="3">
    <location>
        <begin position="48"/>
        <end position="158"/>
    </location>
</feature>
<dbReference type="Pfam" id="PF01627">
    <property type="entry name" value="Hpt"/>
    <property type="match status" value="1"/>
</dbReference>
<sequence>MKRENEDADASTDNKKAKSDEPAAPAPEDEDLGALVNVEGLLEMVDNDVDFAVDLLNDALGEFSSHVDTMREAVAGKKDDWPLKVRIASHSIKGVAGNLSMERVHKSSAALETWGREREGKASDDDLDAASASVDRLDRYVGQIRTWAETARETLEAAGAN</sequence>
<evidence type="ECO:0000313" key="5">
    <source>
        <dbReference type="Proteomes" id="UP001363151"/>
    </source>
</evidence>
<evidence type="ECO:0000313" key="4">
    <source>
        <dbReference type="EMBL" id="KAK7235080.1"/>
    </source>
</evidence>
<keyword evidence="1" id="KW-0597">Phosphoprotein</keyword>
<feature type="compositionally biased region" description="Basic and acidic residues" evidence="2">
    <location>
        <begin position="12"/>
        <end position="21"/>
    </location>
</feature>
<dbReference type="Proteomes" id="UP001363151">
    <property type="component" value="Unassembled WGS sequence"/>
</dbReference>
<feature type="modified residue" description="Phosphohistidine" evidence="1">
    <location>
        <position position="90"/>
    </location>
</feature>
<keyword evidence="5" id="KW-1185">Reference proteome</keyword>
<feature type="compositionally biased region" description="Acidic residues" evidence="2">
    <location>
        <begin position="1"/>
        <end position="10"/>
    </location>
</feature>
<accession>A0ABR1FPI3</accession>
<dbReference type="PROSITE" id="PS50894">
    <property type="entry name" value="HPT"/>
    <property type="match status" value="1"/>
</dbReference>
<proteinExistence type="predicted"/>
<dbReference type="InterPro" id="IPR036641">
    <property type="entry name" value="HPT_dom_sf"/>
</dbReference>
<protein>
    <recommendedName>
        <fullName evidence="3">HPt domain-containing protein</fullName>
    </recommendedName>
</protein>
<organism evidence="4 5">
    <name type="scientific">Aureococcus anophagefferens</name>
    <name type="common">Harmful bloom alga</name>
    <dbReference type="NCBI Taxonomy" id="44056"/>
    <lineage>
        <taxon>Eukaryota</taxon>
        <taxon>Sar</taxon>
        <taxon>Stramenopiles</taxon>
        <taxon>Ochrophyta</taxon>
        <taxon>Pelagophyceae</taxon>
        <taxon>Pelagomonadales</taxon>
        <taxon>Pelagomonadaceae</taxon>
        <taxon>Aureococcus</taxon>
    </lineage>
</organism>
<dbReference type="Gene3D" id="1.20.120.160">
    <property type="entry name" value="HPT domain"/>
    <property type="match status" value="1"/>
</dbReference>
<feature type="region of interest" description="Disordered" evidence="2">
    <location>
        <begin position="1"/>
        <end position="32"/>
    </location>
</feature>
<comment type="caution">
    <text evidence="4">The sequence shown here is derived from an EMBL/GenBank/DDBJ whole genome shotgun (WGS) entry which is preliminary data.</text>
</comment>
<dbReference type="SUPFAM" id="SSF47226">
    <property type="entry name" value="Histidine-containing phosphotransfer domain, HPT domain"/>
    <property type="match status" value="1"/>
</dbReference>
<dbReference type="EMBL" id="JBBJCI010000298">
    <property type="protein sequence ID" value="KAK7235080.1"/>
    <property type="molecule type" value="Genomic_DNA"/>
</dbReference>
<dbReference type="InterPro" id="IPR008207">
    <property type="entry name" value="Sig_transdc_His_kin_Hpt_dom"/>
</dbReference>
<gene>
    <name evidence="4" type="ORF">SO694_00140071</name>
</gene>
<reference evidence="4 5" key="1">
    <citation type="submission" date="2024-03" db="EMBL/GenBank/DDBJ databases">
        <title>Aureococcus anophagefferens CCMP1851 and Kratosvirus quantuckense: Draft genome of a second virus-susceptible host strain in the model system.</title>
        <authorList>
            <person name="Chase E."/>
            <person name="Truchon A.R."/>
            <person name="Schepens W."/>
            <person name="Wilhelm S.W."/>
        </authorList>
    </citation>
    <scope>NUCLEOTIDE SEQUENCE [LARGE SCALE GENOMIC DNA]</scope>
    <source>
        <strain evidence="4 5">CCMP1851</strain>
    </source>
</reference>
<evidence type="ECO:0000256" key="1">
    <source>
        <dbReference type="PROSITE-ProRule" id="PRU00110"/>
    </source>
</evidence>
<evidence type="ECO:0000256" key="2">
    <source>
        <dbReference type="SAM" id="MobiDB-lite"/>
    </source>
</evidence>
<name>A0ABR1FPI3_AURAN</name>